<keyword evidence="5" id="KW-1185">Reference proteome</keyword>
<organism evidence="4 5">
    <name type="scientific">Petrolisthes cinctipes</name>
    <name type="common">Flat porcelain crab</name>
    <dbReference type="NCBI Taxonomy" id="88211"/>
    <lineage>
        <taxon>Eukaryota</taxon>
        <taxon>Metazoa</taxon>
        <taxon>Ecdysozoa</taxon>
        <taxon>Arthropoda</taxon>
        <taxon>Crustacea</taxon>
        <taxon>Multicrustacea</taxon>
        <taxon>Malacostraca</taxon>
        <taxon>Eumalacostraca</taxon>
        <taxon>Eucarida</taxon>
        <taxon>Decapoda</taxon>
        <taxon>Pleocyemata</taxon>
        <taxon>Anomura</taxon>
        <taxon>Galatheoidea</taxon>
        <taxon>Porcellanidae</taxon>
        <taxon>Petrolisthes</taxon>
    </lineage>
</organism>
<protein>
    <submittedName>
        <fullName evidence="4">Uncharacterized protein</fullName>
    </submittedName>
</protein>
<dbReference type="AlphaFoldDB" id="A0AAE1K5X8"/>
<evidence type="ECO:0000256" key="1">
    <source>
        <dbReference type="ARBA" id="ARBA00022460"/>
    </source>
</evidence>
<dbReference type="EMBL" id="JAWQEG010003688">
    <property type="protein sequence ID" value="KAK3864954.1"/>
    <property type="molecule type" value="Genomic_DNA"/>
</dbReference>
<dbReference type="PRINTS" id="PR00947">
    <property type="entry name" value="CUTICLE"/>
</dbReference>
<dbReference type="PANTHER" id="PTHR12236">
    <property type="entry name" value="STRUCTURAL CONTITUENT OF CUTICLE"/>
    <property type="match status" value="1"/>
</dbReference>
<dbReference type="GO" id="GO:0005615">
    <property type="term" value="C:extracellular space"/>
    <property type="evidence" value="ECO:0007669"/>
    <property type="project" value="TreeGrafter"/>
</dbReference>
<dbReference type="InterPro" id="IPR031311">
    <property type="entry name" value="CHIT_BIND_RR_consensus"/>
</dbReference>
<dbReference type="PANTHER" id="PTHR12236:SF79">
    <property type="entry name" value="CUTICULAR PROTEIN 50CB-RELATED"/>
    <property type="match status" value="1"/>
</dbReference>
<dbReference type="InterPro" id="IPR000618">
    <property type="entry name" value="Insect_cuticle"/>
</dbReference>
<reference evidence="4" key="1">
    <citation type="submission" date="2023-10" db="EMBL/GenBank/DDBJ databases">
        <title>Genome assemblies of two species of porcelain crab, Petrolisthes cinctipes and Petrolisthes manimaculis (Anomura: Porcellanidae).</title>
        <authorList>
            <person name="Angst P."/>
        </authorList>
    </citation>
    <scope>NUCLEOTIDE SEQUENCE</scope>
    <source>
        <strain evidence="4">PB745_01</strain>
        <tissue evidence="4">Gill</tissue>
    </source>
</reference>
<dbReference type="GO" id="GO:0031012">
    <property type="term" value="C:extracellular matrix"/>
    <property type="evidence" value="ECO:0007669"/>
    <property type="project" value="TreeGrafter"/>
</dbReference>
<accession>A0AAE1K5X8</accession>
<name>A0AAE1K5X8_PETCI</name>
<dbReference type="Proteomes" id="UP001286313">
    <property type="component" value="Unassembled WGS sequence"/>
</dbReference>
<dbReference type="GO" id="GO:0042302">
    <property type="term" value="F:structural constituent of cuticle"/>
    <property type="evidence" value="ECO:0007669"/>
    <property type="project" value="UniProtKB-UniRule"/>
</dbReference>
<evidence type="ECO:0000313" key="5">
    <source>
        <dbReference type="Proteomes" id="UP001286313"/>
    </source>
</evidence>
<gene>
    <name evidence="4" type="ORF">Pcinc_029386</name>
</gene>
<dbReference type="InterPro" id="IPR051217">
    <property type="entry name" value="Insect_Cuticle_Struc_Prot"/>
</dbReference>
<keyword evidence="1 2" id="KW-0193">Cuticle</keyword>
<dbReference type="Pfam" id="PF00379">
    <property type="entry name" value="Chitin_bind_4"/>
    <property type="match status" value="1"/>
</dbReference>
<proteinExistence type="predicted"/>
<comment type="caution">
    <text evidence="4">The sequence shown here is derived from an EMBL/GenBank/DDBJ whole genome shotgun (WGS) entry which is preliminary data.</text>
</comment>
<evidence type="ECO:0000256" key="3">
    <source>
        <dbReference type="SAM" id="MobiDB-lite"/>
    </source>
</evidence>
<dbReference type="PROSITE" id="PS00233">
    <property type="entry name" value="CHIT_BIND_RR_1"/>
    <property type="match status" value="1"/>
</dbReference>
<evidence type="ECO:0000256" key="2">
    <source>
        <dbReference type="PROSITE-ProRule" id="PRU00497"/>
    </source>
</evidence>
<dbReference type="PROSITE" id="PS51155">
    <property type="entry name" value="CHIT_BIND_RR_2"/>
    <property type="match status" value="1"/>
</dbReference>
<evidence type="ECO:0000313" key="4">
    <source>
        <dbReference type="EMBL" id="KAK3864954.1"/>
    </source>
</evidence>
<sequence>MGVTYKCPQEHSEMQIQESLNHASIGSLATPDKNLKKEGGKLRVGEGREISGRRREKEEVYQVEGRGGEKWDGCGGRVSSLLVLVAATVIIAKPSDPYQQPSYNGPMPYNFAYGVKDDYAGTDFRQSEDSDGSTVKGSYRVALPDGRIQTVTYVADPKNGYQAQVTYEGKAQYPQEYGPPITFKPVYGGGPSYQAPQPSYQAPRPAYQ</sequence>
<feature type="region of interest" description="Disordered" evidence="3">
    <location>
        <begin position="184"/>
        <end position="208"/>
    </location>
</feature>